<organism evidence="4 5">
    <name type="scientific">Luteibacter pinisoli</name>
    <dbReference type="NCBI Taxonomy" id="2589080"/>
    <lineage>
        <taxon>Bacteria</taxon>
        <taxon>Pseudomonadati</taxon>
        <taxon>Pseudomonadota</taxon>
        <taxon>Gammaproteobacteria</taxon>
        <taxon>Lysobacterales</taxon>
        <taxon>Rhodanobacteraceae</taxon>
        <taxon>Luteibacter</taxon>
    </lineage>
</organism>
<dbReference type="InterPro" id="IPR001480">
    <property type="entry name" value="Bulb-type_lectin_dom"/>
</dbReference>
<proteinExistence type="predicted"/>
<dbReference type="RefSeq" id="WP_139980013.1">
    <property type="nucleotide sequence ID" value="NZ_CP041046.1"/>
</dbReference>
<protein>
    <recommendedName>
        <fullName evidence="3">Bulb-type lectin domain-containing protein</fullName>
    </recommendedName>
</protein>
<evidence type="ECO:0000313" key="4">
    <source>
        <dbReference type="EMBL" id="QDE38475.1"/>
    </source>
</evidence>
<accession>A0A4Y5Z1D3</accession>
<keyword evidence="5" id="KW-1185">Reference proteome</keyword>
<name>A0A4Y5Z1D3_9GAMM</name>
<evidence type="ECO:0000259" key="3">
    <source>
        <dbReference type="PROSITE" id="PS50927"/>
    </source>
</evidence>
<evidence type="ECO:0000256" key="1">
    <source>
        <dbReference type="SAM" id="MobiDB-lite"/>
    </source>
</evidence>
<dbReference type="Gene3D" id="2.90.10.30">
    <property type="match status" value="1"/>
</dbReference>
<evidence type="ECO:0000256" key="2">
    <source>
        <dbReference type="SAM" id="SignalP"/>
    </source>
</evidence>
<keyword evidence="2" id="KW-0732">Signal</keyword>
<dbReference type="PROSITE" id="PS50927">
    <property type="entry name" value="BULB_LECTIN"/>
    <property type="match status" value="1"/>
</dbReference>
<feature type="domain" description="Bulb-type lectin" evidence="3">
    <location>
        <begin position="25"/>
        <end position="133"/>
    </location>
</feature>
<dbReference type="AlphaFoldDB" id="A0A4Y5Z1D3"/>
<dbReference type="SUPFAM" id="SSF51110">
    <property type="entry name" value="alpha-D-mannose-specific plant lectins"/>
    <property type="match status" value="1"/>
</dbReference>
<gene>
    <name evidence="4" type="ORF">FIV34_04285</name>
</gene>
<feature type="signal peptide" evidence="2">
    <location>
        <begin position="1"/>
        <end position="25"/>
    </location>
</feature>
<dbReference type="KEGG" id="lpy:FIV34_04285"/>
<dbReference type="InterPro" id="IPR036426">
    <property type="entry name" value="Bulb-type_lectin_dom_sf"/>
</dbReference>
<evidence type="ECO:0000313" key="5">
    <source>
        <dbReference type="Proteomes" id="UP000316093"/>
    </source>
</evidence>
<feature type="chain" id="PRO_5021351928" description="Bulb-type lectin domain-containing protein" evidence="2">
    <location>
        <begin position="26"/>
        <end position="184"/>
    </location>
</feature>
<reference evidence="4 5" key="1">
    <citation type="submission" date="2019-06" db="EMBL/GenBank/DDBJ databases">
        <title>A complete genome sequence for Luteibacter pinisoli MAH-14.</title>
        <authorList>
            <person name="Baltrus D.A."/>
        </authorList>
    </citation>
    <scope>NUCLEOTIDE SEQUENCE [LARGE SCALE GENOMIC DNA]</scope>
    <source>
        <strain evidence="4 5">MAH-14</strain>
    </source>
</reference>
<feature type="region of interest" description="Disordered" evidence="1">
    <location>
        <begin position="159"/>
        <end position="184"/>
    </location>
</feature>
<dbReference type="OrthoDB" id="8443920at2"/>
<dbReference type="Proteomes" id="UP000316093">
    <property type="component" value="Chromosome"/>
</dbReference>
<dbReference type="EMBL" id="CP041046">
    <property type="protein sequence ID" value="QDE38475.1"/>
    <property type="molecule type" value="Genomic_DNA"/>
</dbReference>
<sequence>MKVKQRMKCAFLAAGLALASGTTTAEVLGPGRSMLTGERLYASTKDYYATLEPDGDLVILHKDGRRIWSTGTHGRGAVKATMQRNGKFVLTTNTGRTVWQTPTRGRHRVFGVGVGGTAMVINARKWKPRDKAAEPHVEAMLARRARLEWQSPTLKVMVQQQREAEAQAAEQRARSERTRRRARP</sequence>